<feature type="domain" description="Post-SET" evidence="10">
    <location>
        <begin position="572"/>
        <end position="588"/>
    </location>
</feature>
<feature type="compositionally biased region" description="Basic and acidic residues" evidence="8">
    <location>
        <begin position="649"/>
        <end position="665"/>
    </location>
</feature>
<accession>A0AAN7THE8</accession>
<reference evidence="12" key="1">
    <citation type="submission" date="2023-08" db="EMBL/GenBank/DDBJ databases">
        <title>Black Yeasts Isolated from many extreme environments.</title>
        <authorList>
            <person name="Coleine C."/>
            <person name="Stajich J.E."/>
            <person name="Selbmann L."/>
        </authorList>
    </citation>
    <scope>NUCLEOTIDE SEQUENCE</scope>
    <source>
        <strain evidence="12">CCFEE 5401</strain>
    </source>
</reference>
<evidence type="ECO:0008006" key="14">
    <source>
        <dbReference type="Google" id="ProtNLM"/>
    </source>
</evidence>
<feature type="domain" description="AWS" evidence="11">
    <location>
        <begin position="387"/>
        <end position="438"/>
    </location>
</feature>
<dbReference type="EMBL" id="JAVRRL010000035">
    <property type="protein sequence ID" value="KAK5111883.1"/>
    <property type="molecule type" value="Genomic_DNA"/>
</dbReference>
<evidence type="ECO:0000259" key="11">
    <source>
        <dbReference type="PROSITE" id="PS51215"/>
    </source>
</evidence>
<dbReference type="GO" id="GO:0005694">
    <property type="term" value="C:chromosome"/>
    <property type="evidence" value="ECO:0007669"/>
    <property type="project" value="UniProtKB-SubCell"/>
</dbReference>
<evidence type="ECO:0000313" key="13">
    <source>
        <dbReference type="Proteomes" id="UP001310890"/>
    </source>
</evidence>
<dbReference type="InterPro" id="IPR003616">
    <property type="entry name" value="Post-SET_dom"/>
</dbReference>
<feature type="region of interest" description="Disordered" evidence="8">
    <location>
        <begin position="649"/>
        <end position="844"/>
    </location>
</feature>
<feature type="region of interest" description="Disordered" evidence="8">
    <location>
        <begin position="99"/>
        <end position="135"/>
    </location>
</feature>
<dbReference type="GO" id="GO:0032259">
    <property type="term" value="P:methylation"/>
    <property type="evidence" value="ECO:0007669"/>
    <property type="project" value="UniProtKB-KW"/>
</dbReference>
<feature type="compositionally biased region" description="Basic and acidic residues" evidence="8">
    <location>
        <begin position="730"/>
        <end position="743"/>
    </location>
</feature>
<dbReference type="PROSITE" id="PS50868">
    <property type="entry name" value="POST_SET"/>
    <property type="match status" value="1"/>
</dbReference>
<dbReference type="InterPro" id="IPR046341">
    <property type="entry name" value="SET_dom_sf"/>
</dbReference>
<dbReference type="GO" id="GO:0042054">
    <property type="term" value="F:histone methyltransferase activity"/>
    <property type="evidence" value="ECO:0007669"/>
    <property type="project" value="InterPro"/>
</dbReference>
<evidence type="ECO:0000256" key="2">
    <source>
        <dbReference type="ARBA" id="ARBA00004286"/>
    </source>
</evidence>
<evidence type="ECO:0000256" key="4">
    <source>
        <dbReference type="ARBA" id="ARBA00022603"/>
    </source>
</evidence>
<evidence type="ECO:0000259" key="9">
    <source>
        <dbReference type="PROSITE" id="PS50280"/>
    </source>
</evidence>
<evidence type="ECO:0000259" key="10">
    <source>
        <dbReference type="PROSITE" id="PS50868"/>
    </source>
</evidence>
<dbReference type="Pfam" id="PF00856">
    <property type="entry name" value="SET"/>
    <property type="match status" value="1"/>
</dbReference>
<feature type="region of interest" description="Disordered" evidence="8">
    <location>
        <begin position="61"/>
        <end position="81"/>
    </location>
</feature>
<keyword evidence="7" id="KW-0539">Nucleus</keyword>
<name>A0AAN7THE8_9PEZI</name>
<evidence type="ECO:0000313" key="12">
    <source>
        <dbReference type="EMBL" id="KAK5111883.1"/>
    </source>
</evidence>
<feature type="domain" description="SET" evidence="9">
    <location>
        <begin position="449"/>
        <end position="565"/>
    </location>
</feature>
<feature type="compositionally biased region" description="Polar residues" evidence="8">
    <location>
        <begin position="105"/>
        <end position="115"/>
    </location>
</feature>
<proteinExistence type="predicted"/>
<dbReference type="AlphaFoldDB" id="A0AAN7THE8"/>
<dbReference type="SMART" id="SM00317">
    <property type="entry name" value="SET"/>
    <property type="match status" value="1"/>
</dbReference>
<dbReference type="PROSITE" id="PS51215">
    <property type="entry name" value="AWS"/>
    <property type="match status" value="1"/>
</dbReference>
<comment type="subcellular location">
    <subcellularLocation>
        <location evidence="2">Chromosome</location>
    </subcellularLocation>
    <subcellularLocation>
        <location evidence="1">Nucleus</location>
    </subcellularLocation>
</comment>
<protein>
    <recommendedName>
        <fullName evidence="14">SET domain-containing protein</fullName>
    </recommendedName>
</protein>
<dbReference type="SUPFAM" id="SSF82199">
    <property type="entry name" value="SET domain"/>
    <property type="match status" value="1"/>
</dbReference>
<keyword evidence="6" id="KW-0949">S-adenosyl-L-methionine</keyword>
<evidence type="ECO:0000256" key="8">
    <source>
        <dbReference type="SAM" id="MobiDB-lite"/>
    </source>
</evidence>
<dbReference type="Gene3D" id="2.170.270.10">
    <property type="entry name" value="SET domain"/>
    <property type="match status" value="1"/>
</dbReference>
<dbReference type="PROSITE" id="PS50280">
    <property type="entry name" value="SET"/>
    <property type="match status" value="1"/>
</dbReference>
<evidence type="ECO:0000256" key="5">
    <source>
        <dbReference type="ARBA" id="ARBA00022679"/>
    </source>
</evidence>
<organism evidence="12 13">
    <name type="scientific">Meristemomyces frigidus</name>
    <dbReference type="NCBI Taxonomy" id="1508187"/>
    <lineage>
        <taxon>Eukaryota</taxon>
        <taxon>Fungi</taxon>
        <taxon>Dikarya</taxon>
        <taxon>Ascomycota</taxon>
        <taxon>Pezizomycotina</taxon>
        <taxon>Dothideomycetes</taxon>
        <taxon>Dothideomycetidae</taxon>
        <taxon>Mycosphaerellales</taxon>
        <taxon>Teratosphaeriaceae</taxon>
        <taxon>Meristemomyces</taxon>
    </lineage>
</organism>
<feature type="compositionally biased region" description="Acidic residues" evidence="8">
    <location>
        <begin position="197"/>
        <end position="213"/>
    </location>
</feature>
<dbReference type="Proteomes" id="UP001310890">
    <property type="component" value="Unassembled WGS sequence"/>
</dbReference>
<feature type="compositionally biased region" description="Basic and acidic residues" evidence="8">
    <location>
        <begin position="684"/>
        <end position="717"/>
    </location>
</feature>
<evidence type="ECO:0000256" key="7">
    <source>
        <dbReference type="ARBA" id="ARBA00023242"/>
    </source>
</evidence>
<dbReference type="PANTHER" id="PTHR22884">
    <property type="entry name" value="SET DOMAIN PROTEINS"/>
    <property type="match status" value="1"/>
</dbReference>
<keyword evidence="4" id="KW-0489">Methyltransferase</keyword>
<feature type="compositionally biased region" description="Polar residues" evidence="8">
    <location>
        <begin position="825"/>
        <end position="841"/>
    </location>
</feature>
<comment type="caution">
    <text evidence="12">The sequence shown here is derived from an EMBL/GenBank/DDBJ whole genome shotgun (WGS) entry which is preliminary data.</text>
</comment>
<dbReference type="InterPro" id="IPR006560">
    <property type="entry name" value="AWS_dom"/>
</dbReference>
<keyword evidence="5" id="KW-0808">Transferase</keyword>
<gene>
    <name evidence="12" type="ORF">LTR62_004615</name>
</gene>
<dbReference type="Pfam" id="PF17907">
    <property type="entry name" value="AWS"/>
    <property type="match status" value="1"/>
</dbReference>
<dbReference type="InterPro" id="IPR050777">
    <property type="entry name" value="SET2_Histone-Lys_MeTrsfase"/>
</dbReference>
<evidence type="ECO:0000256" key="6">
    <source>
        <dbReference type="ARBA" id="ARBA00022691"/>
    </source>
</evidence>
<dbReference type="SMART" id="SM00508">
    <property type="entry name" value="PostSET"/>
    <property type="match status" value="1"/>
</dbReference>
<dbReference type="GO" id="GO:0005634">
    <property type="term" value="C:nucleus"/>
    <property type="evidence" value="ECO:0007669"/>
    <property type="project" value="UniProtKB-SubCell"/>
</dbReference>
<feature type="region of interest" description="Disordered" evidence="8">
    <location>
        <begin position="180"/>
        <end position="219"/>
    </location>
</feature>
<keyword evidence="3" id="KW-0158">Chromosome</keyword>
<evidence type="ECO:0000256" key="3">
    <source>
        <dbReference type="ARBA" id="ARBA00022454"/>
    </source>
</evidence>
<sequence>MAEDAVPMTRSTSSNSSIHSNIDVHLAAEALLDSSSVASPDRLSRSTDPTSLAESIISCSQQQLSGAGAEEEEAGVGRRSKRARCGGVSTYNLKLLSDAQLPGPASSSRNVSGLTGRTLVNAEEEDELTDMKGEKGLEMDWELDVGPSARLKRKTSVKERVKRVAGKVGSVLGKRGRSVLEAGKRRLGGKKGKVDEEAAEVDEAAEEDEDEEDVPRWKKELDTGRKGLLDELDLDAEVDLPPPAKKARLATQAVLREMAQPSAALPSAVKASAPSKKMKRWQKEGLYVGQRADFDGSQIGGYKKLQKRKTKEAVNEGAEQVVTENQPPFMTLPMFAYLDKTRDFTIPYDIFAPSLKKGDEKPKDWHQVNRNRLIGEAKEMWEKSERLPASMCVCPAPGPGELGCDDVCLNRVMQYECNNENCNLSAEFCGNRAFAELVTRKEKGGPYDVGVEVLKTPNRGFGVRSCRTWAAGQIIMEYTGEIVSEGECQRRMHEDYKDKQCYYLMELERGLIIDGTKGSMARFINHSCEPNCEVRMVKVNGTPRMGVFAGAAGIMTGEELTYDYNFDNFGETQQECYCGAAACRGSLSKRLNATEQKKLLKVENERKRKAAEEAQKHAEDEDRIKRVNCGRGSGWRGWVAVDDPETKERLRREKREREKKEESSGRARRLAARRESLPVPAVRRSGDGARGRGGEGGRRKTVHVERAAELQAERQNEVEIAEPAFQGDGAARHSPDSSKRTEDLDLSAGVDSPALTHKTEPSLTKGEIEIGTNTTTQFQVPPTEEAEAGADQVEEKEHGAEEDQEAEDLSNPINRTPPAEYKLNKPSSNPNAEARTTTAKTKSYPLKNAVNTVSQAVKNTLLGAKSKGKTAAGEVLEKAVNGGKSAERGMKQTTLGFAKC</sequence>
<feature type="compositionally biased region" description="Polar residues" evidence="8">
    <location>
        <begin position="771"/>
        <end position="780"/>
    </location>
</feature>
<dbReference type="InterPro" id="IPR001214">
    <property type="entry name" value="SET_dom"/>
</dbReference>
<evidence type="ECO:0000256" key="1">
    <source>
        <dbReference type="ARBA" id="ARBA00004123"/>
    </source>
</evidence>